<evidence type="ECO:0000313" key="3">
    <source>
        <dbReference type="Proteomes" id="UP001300012"/>
    </source>
</evidence>
<gene>
    <name evidence="2" type="ORF">NV381_28840</name>
</gene>
<dbReference type="RefSeq" id="WP_258216756.1">
    <property type="nucleotide sequence ID" value="NZ_JANQBD010000025.1"/>
</dbReference>
<accession>A0ABT1YPV8</accession>
<organism evidence="2 3">
    <name type="scientific">Paenibacillus radicis</name>
    <name type="common">ex Xue et al. 2023</name>
    <dbReference type="NCBI Taxonomy" id="2972489"/>
    <lineage>
        <taxon>Bacteria</taxon>
        <taxon>Bacillati</taxon>
        <taxon>Bacillota</taxon>
        <taxon>Bacilli</taxon>
        <taxon>Bacillales</taxon>
        <taxon>Paenibacillaceae</taxon>
        <taxon>Paenibacillus</taxon>
    </lineage>
</organism>
<feature type="transmembrane region" description="Helical" evidence="1">
    <location>
        <begin position="32"/>
        <end position="51"/>
    </location>
</feature>
<evidence type="ECO:0000313" key="2">
    <source>
        <dbReference type="EMBL" id="MCR8635213.1"/>
    </source>
</evidence>
<keyword evidence="3" id="KW-1185">Reference proteome</keyword>
<protein>
    <submittedName>
        <fullName evidence="2">Uncharacterized protein</fullName>
    </submittedName>
</protein>
<evidence type="ECO:0000256" key="1">
    <source>
        <dbReference type="SAM" id="Phobius"/>
    </source>
</evidence>
<dbReference type="Proteomes" id="UP001300012">
    <property type="component" value="Unassembled WGS sequence"/>
</dbReference>
<comment type="caution">
    <text evidence="2">The sequence shown here is derived from an EMBL/GenBank/DDBJ whole genome shotgun (WGS) entry which is preliminary data.</text>
</comment>
<keyword evidence="1" id="KW-0812">Transmembrane</keyword>
<keyword evidence="1" id="KW-1133">Transmembrane helix</keyword>
<proteinExistence type="predicted"/>
<keyword evidence="1" id="KW-0472">Membrane</keyword>
<reference evidence="2 3" key="1">
    <citation type="submission" date="2022-08" db="EMBL/GenBank/DDBJ databases">
        <title>Paenibacillus endoradicis sp. nov., Paenibacillus radicibacter sp. nov and Paenibacillus pararadicis sp. nov., three cold-adapted plant growth-promoting bacteria isolated from root of Larix gmelinii in Great Khingan.</title>
        <authorList>
            <person name="Xue H."/>
        </authorList>
    </citation>
    <scope>NUCLEOTIDE SEQUENCE [LARGE SCALE GENOMIC DNA]</scope>
    <source>
        <strain evidence="2 3">N5-1-1-5</strain>
    </source>
</reference>
<dbReference type="EMBL" id="JANQBD010000025">
    <property type="protein sequence ID" value="MCR8635213.1"/>
    <property type="molecule type" value="Genomic_DNA"/>
</dbReference>
<feature type="transmembrane region" description="Helical" evidence="1">
    <location>
        <begin position="6"/>
        <end position="25"/>
    </location>
</feature>
<sequence>MATIILLLCLVIIGSFFSAALVLFFQRKKRQGSLQLCLGFITIILFYYAIYNDWISIPEHLADYGR</sequence>
<name>A0ABT1YPV8_9BACL</name>